<dbReference type="RefSeq" id="WP_009196576.1">
    <property type="nucleotide sequence ID" value="NZ_AODQ01000097.1"/>
</dbReference>
<keyword evidence="7" id="KW-0675">Receptor</keyword>
<dbReference type="STRING" id="1279009.ADICEAN_03193"/>
<proteinExistence type="predicted"/>
<evidence type="ECO:0000256" key="4">
    <source>
        <dbReference type="ARBA" id="ARBA00022729"/>
    </source>
</evidence>
<dbReference type="eggNOG" id="COG4886">
    <property type="taxonomic scope" value="Bacteria"/>
</dbReference>
<evidence type="ECO:0000256" key="6">
    <source>
        <dbReference type="SAM" id="SignalP"/>
    </source>
</evidence>
<dbReference type="PROSITE" id="PS51257">
    <property type="entry name" value="PROKAR_LIPOPROTEIN"/>
    <property type="match status" value="1"/>
</dbReference>
<gene>
    <name evidence="7" type="ORF">ADICEAN_03193</name>
</gene>
<dbReference type="Proteomes" id="UP000011910">
    <property type="component" value="Unassembled WGS sequence"/>
</dbReference>
<keyword evidence="4 6" id="KW-0732">Signal</keyword>
<evidence type="ECO:0000256" key="3">
    <source>
        <dbReference type="ARBA" id="ARBA00022525"/>
    </source>
</evidence>
<evidence type="ECO:0000256" key="5">
    <source>
        <dbReference type="ARBA" id="ARBA00023180"/>
    </source>
</evidence>
<dbReference type="EMBL" id="AODQ01000097">
    <property type="protein sequence ID" value="EMR01674.1"/>
    <property type="molecule type" value="Genomic_DNA"/>
</dbReference>
<reference evidence="7 8" key="1">
    <citation type="journal article" date="2013" name="Genome Announc.">
        <title>Draft Genome Sequence of Cesiribacter andamanensis Strain AMV16T, Isolated from a Soil Sample from a Mud Volcano in the Andaman Islands, India.</title>
        <authorList>
            <person name="Shivaji S."/>
            <person name="Ara S."/>
            <person name="Begum Z."/>
            <person name="Srinivas T.N."/>
            <person name="Singh A."/>
            <person name="Kumar Pinnaka A."/>
        </authorList>
    </citation>
    <scope>NUCLEOTIDE SEQUENCE [LARGE SCALE GENOMIC DNA]</scope>
    <source>
        <strain evidence="7 8">AMV16</strain>
    </source>
</reference>
<evidence type="ECO:0000313" key="7">
    <source>
        <dbReference type="EMBL" id="EMR01674.1"/>
    </source>
</evidence>
<comment type="subcellular location">
    <subcellularLocation>
        <location evidence="1">Secreted</location>
        <location evidence="1">Cell wall</location>
    </subcellularLocation>
</comment>
<accession>M7NT64</accession>
<keyword evidence="5" id="KW-0325">Glycoprotein</keyword>
<protein>
    <submittedName>
        <fullName evidence="7">Receptor L domain protein</fullName>
    </submittedName>
</protein>
<sequence length="296" mass="32034">MKGYFCYPLCCILAFLFLAPGLGGCSKADEEIIELKVLRQNVVFRSQADINSFMAGHKDAKRIAIDGNLTIGMPLSGGESSDITSLQPLSKLKEVRRNLLLTMNGQLLSLQGLENLDRVKGSLRIEQNGLQQGLQLKALTRVDSLIIRQNPALTALAELGQLSRINTLLIAGNAQLENLQGLGGIDSLVHLSLLQNTRLQDLSGLIKLQHISGLLSISQNQALESLSGLGLLQQIGAFSITANPLLTDLCALTPAVADLLLRHPDASQAELDSLMHLQANGVDPYRWDQLLADCQE</sequence>
<dbReference type="InterPro" id="IPR051648">
    <property type="entry name" value="CWI-Assembly_Regulator"/>
</dbReference>
<keyword evidence="8" id="KW-1185">Reference proteome</keyword>
<dbReference type="GO" id="GO:0030313">
    <property type="term" value="C:cell envelope"/>
    <property type="evidence" value="ECO:0007669"/>
    <property type="project" value="UniProtKB-SubCell"/>
</dbReference>
<dbReference type="PANTHER" id="PTHR31018:SF3">
    <property type="entry name" value="RECEPTOR PROTEIN-TYROSINE KINASE"/>
    <property type="match status" value="1"/>
</dbReference>
<dbReference type="Gene3D" id="3.80.20.20">
    <property type="entry name" value="Receptor L-domain"/>
    <property type="match status" value="2"/>
</dbReference>
<evidence type="ECO:0000256" key="1">
    <source>
        <dbReference type="ARBA" id="ARBA00004191"/>
    </source>
</evidence>
<dbReference type="OrthoDB" id="8832761at2"/>
<dbReference type="SUPFAM" id="SSF52058">
    <property type="entry name" value="L domain-like"/>
    <property type="match status" value="1"/>
</dbReference>
<feature type="chain" id="PRO_5004082272" evidence="6">
    <location>
        <begin position="29"/>
        <end position="296"/>
    </location>
</feature>
<dbReference type="InterPro" id="IPR036941">
    <property type="entry name" value="Rcpt_L-dom_sf"/>
</dbReference>
<evidence type="ECO:0000256" key="2">
    <source>
        <dbReference type="ARBA" id="ARBA00022512"/>
    </source>
</evidence>
<dbReference type="PANTHER" id="PTHR31018">
    <property type="entry name" value="SPORULATION-SPECIFIC PROTEIN-RELATED"/>
    <property type="match status" value="1"/>
</dbReference>
<keyword evidence="3" id="KW-0964">Secreted</keyword>
<comment type="caution">
    <text evidence="7">The sequence shown here is derived from an EMBL/GenBank/DDBJ whole genome shotgun (WGS) entry which is preliminary data.</text>
</comment>
<keyword evidence="2" id="KW-0134">Cell wall</keyword>
<evidence type="ECO:0000313" key="8">
    <source>
        <dbReference type="Proteomes" id="UP000011910"/>
    </source>
</evidence>
<dbReference type="AlphaFoldDB" id="M7NT64"/>
<feature type="signal peptide" evidence="6">
    <location>
        <begin position="1"/>
        <end position="28"/>
    </location>
</feature>
<name>M7NT64_9BACT</name>
<organism evidence="7 8">
    <name type="scientific">Cesiribacter andamanensis AMV16</name>
    <dbReference type="NCBI Taxonomy" id="1279009"/>
    <lineage>
        <taxon>Bacteria</taxon>
        <taxon>Pseudomonadati</taxon>
        <taxon>Bacteroidota</taxon>
        <taxon>Cytophagia</taxon>
        <taxon>Cytophagales</taxon>
        <taxon>Cesiribacteraceae</taxon>
        <taxon>Cesiribacter</taxon>
    </lineage>
</organism>